<dbReference type="SMART" id="SM00028">
    <property type="entry name" value="TPR"/>
    <property type="match status" value="1"/>
</dbReference>
<name>A0A532V5C3_UNCL8</name>
<comment type="caution">
    <text evidence="4">The sequence shown here is derived from an EMBL/GenBank/DDBJ whole genome shotgun (WGS) entry which is preliminary data.</text>
</comment>
<evidence type="ECO:0000313" key="4">
    <source>
        <dbReference type="EMBL" id="TKJ42342.1"/>
    </source>
</evidence>
<dbReference type="EMBL" id="NJBN01000001">
    <property type="protein sequence ID" value="TKJ42342.1"/>
    <property type="molecule type" value="Genomic_DNA"/>
</dbReference>
<organism evidence="4 5">
    <name type="scientific">candidate division LCP-89 bacterium B3_LCP</name>
    <dbReference type="NCBI Taxonomy" id="2012998"/>
    <lineage>
        <taxon>Bacteria</taxon>
        <taxon>Pseudomonadati</taxon>
        <taxon>Bacteria division LCP-89</taxon>
    </lineage>
</organism>
<gene>
    <name evidence="4" type="ORF">CEE37_01280</name>
</gene>
<keyword evidence="2" id="KW-0472">Membrane</keyword>
<dbReference type="SUPFAM" id="SSF48452">
    <property type="entry name" value="TPR-like"/>
    <property type="match status" value="1"/>
</dbReference>
<sequence>MIVRRGLAVILSLFFFLCIFILSLKAQTHGLDIAYAEAEESYRENDYNTAATVYEDIIAGGFINGEILYNLGNCYYKQGEYGHTILNYERARRYLGNDPDLNVNLKLANMRIFDRIEPMPRFFLITLFNKAASMLSVKEWSILFILTEWLVAVCLIALHSVRRIRWRKILLTGFLFFGAVFVLSGAFFVQQKIYQDNLTEAIVMIKDVEIRSAPEAEATKLFALHEGVKMEILREVAQWSEIRLADGKRGWILKEAYEVI</sequence>
<evidence type="ECO:0000256" key="2">
    <source>
        <dbReference type="SAM" id="Phobius"/>
    </source>
</evidence>
<protein>
    <recommendedName>
        <fullName evidence="3">SH3b domain-containing protein</fullName>
    </recommendedName>
</protein>
<keyword evidence="1" id="KW-0802">TPR repeat</keyword>
<dbReference type="InterPro" id="IPR003646">
    <property type="entry name" value="SH3-like_bac-type"/>
</dbReference>
<accession>A0A532V5C3</accession>
<keyword evidence="2" id="KW-0812">Transmembrane</keyword>
<feature type="domain" description="SH3b" evidence="3">
    <location>
        <begin position="208"/>
        <end position="254"/>
    </location>
</feature>
<dbReference type="AlphaFoldDB" id="A0A532V5C3"/>
<evidence type="ECO:0000256" key="1">
    <source>
        <dbReference type="PROSITE-ProRule" id="PRU00339"/>
    </source>
</evidence>
<evidence type="ECO:0000259" key="3">
    <source>
        <dbReference type="Pfam" id="PF08239"/>
    </source>
</evidence>
<dbReference type="PROSITE" id="PS50005">
    <property type="entry name" value="TPR"/>
    <property type="match status" value="1"/>
</dbReference>
<reference evidence="4 5" key="1">
    <citation type="submission" date="2017-06" db="EMBL/GenBank/DDBJ databases">
        <title>Novel microbial phyla capable of carbon fixation and sulfur reduction in deep-sea sediments.</title>
        <authorList>
            <person name="Huang J."/>
            <person name="Baker B."/>
            <person name="Wang Y."/>
        </authorList>
    </citation>
    <scope>NUCLEOTIDE SEQUENCE [LARGE SCALE GENOMIC DNA]</scope>
    <source>
        <strain evidence="4">B3_LCP</strain>
    </source>
</reference>
<evidence type="ECO:0000313" key="5">
    <source>
        <dbReference type="Proteomes" id="UP000319619"/>
    </source>
</evidence>
<dbReference type="Pfam" id="PF08239">
    <property type="entry name" value="SH3_3"/>
    <property type="match status" value="1"/>
</dbReference>
<dbReference type="Proteomes" id="UP000319619">
    <property type="component" value="Unassembled WGS sequence"/>
</dbReference>
<dbReference type="InterPro" id="IPR011990">
    <property type="entry name" value="TPR-like_helical_dom_sf"/>
</dbReference>
<dbReference type="Gene3D" id="1.25.40.10">
    <property type="entry name" value="Tetratricopeptide repeat domain"/>
    <property type="match status" value="1"/>
</dbReference>
<keyword evidence="2" id="KW-1133">Transmembrane helix</keyword>
<feature type="repeat" description="TPR" evidence="1">
    <location>
        <begin position="65"/>
        <end position="98"/>
    </location>
</feature>
<dbReference type="Gene3D" id="2.30.30.40">
    <property type="entry name" value="SH3 Domains"/>
    <property type="match status" value="1"/>
</dbReference>
<dbReference type="InterPro" id="IPR019734">
    <property type="entry name" value="TPR_rpt"/>
</dbReference>
<feature type="transmembrane region" description="Helical" evidence="2">
    <location>
        <begin position="140"/>
        <end position="158"/>
    </location>
</feature>
<proteinExistence type="predicted"/>
<feature type="transmembrane region" description="Helical" evidence="2">
    <location>
        <begin position="170"/>
        <end position="189"/>
    </location>
</feature>